<feature type="transmembrane region" description="Helical" evidence="1">
    <location>
        <begin position="257"/>
        <end position="283"/>
    </location>
</feature>
<keyword evidence="1" id="KW-1133">Transmembrane helix</keyword>
<comment type="caution">
    <text evidence="2">The sequence shown here is derived from an EMBL/GenBank/DDBJ whole genome shotgun (WGS) entry which is preliminary data.</text>
</comment>
<evidence type="ECO:0000256" key="1">
    <source>
        <dbReference type="SAM" id="Phobius"/>
    </source>
</evidence>
<name>A0A2M7XIA4_9BACT</name>
<organism evidence="2 3">
    <name type="scientific">Candidatus Uhrbacteria bacterium CG_4_9_14_3_um_filter_36_7</name>
    <dbReference type="NCBI Taxonomy" id="1975033"/>
    <lineage>
        <taxon>Bacteria</taxon>
        <taxon>Candidatus Uhriibacteriota</taxon>
    </lineage>
</organism>
<dbReference type="AlphaFoldDB" id="A0A2M7XIA4"/>
<dbReference type="Proteomes" id="UP000229749">
    <property type="component" value="Unassembled WGS sequence"/>
</dbReference>
<keyword evidence="1" id="KW-0812">Transmembrane</keyword>
<evidence type="ECO:0008006" key="4">
    <source>
        <dbReference type="Google" id="ProtNLM"/>
    </source>
</evidence>
<feature type="transmembrane region" description="Helical" evidence="1">
    <location>
        <begin position="110"/>
        <end position="134"/>
    </location>
</feature>
<evidence type="ECO:0000313" key="2">
    <source>
        <dbReference type="EMBL" id="PJA47701.1"/>
    </source>
</evidence>
<protein>
    <recommendedName>
        <fullName evidence="4">Glycerophosphoryl diester phosphodiesterase membrane domain-containing protein</fullName>
    </recommendedName>
</protein>
<feature type="transmembrane region" description="Helical" evidence="1">
    <location>
        <begin position="211"/>
        <end position="237"/>
    </location>
</feature>
<accession>A0A2M7XIA4</accession>
<gene>
    <name evidence="2" type="ORF">CO172_00375</name>
</gene>
<feature type="transmembrane region" description="Helical" evidence="1">
    <location>
        <begin position="21"/>
        <end position="46"/>
    </location>
</feature>
<reference evidence="3" key="1">
    <citation type="submission" date="2017-09" db="EMBL/GenBank/DDBJ databases">
        <title>Depth-based differentiation of microbial function through sediment-hosted aquifers and enrichment of novel symbionts in the deep terrestrial subsurface.</title>
        <authorList>
            <person name="Probst A.J."/>
            <person name="Ladd B."/>
            <person name="Jarett J.K."/>
            <person name="Geller-Mcgrath D.E."/>
            <person name="Sieber C.M.K."/>
            <person name="Emerson J.B."/>
            <person name="Anantharaman K."/>
            <person name="Thomas B.C."/>
            <person name="Malmstrom R."/>
            <person name="Stieglmeier M."/>
            <person name="Klingl A."/>
            <person name="Woyke T."/>
            <person name="Ryan C.M."/>
            <person name="Banfield J.F."/>
        </authorList>
    </citation>
    <scope>NUCLEOTIDE SEQUENCE [LARGE SCALE GENOMIC DNA]</scope>
</reference>
<dbReference type="EMBL" id="PFWS01000005">
    <property type="protein sequence ID" value="PJA47701.1"/>
    <property type="molecule type" value="Genomic_DNA"/>
</dbReference>
<feature type="transmembrane region" description="Helical" evidence="1">
    <location>
        <begin position="140"/>
        <end position="173"/>
    </location>
</feature>
<keyword evidence="1" id="KW-0472">Membrane</keyword>
<proteinExistence type="predicted"/>
<feature type="transmembrane region" description="Helical" evidence="1">
    <location>
        <begin position="66"/>
        <end position="89"/>
    </location>
</feature>
<evidence type="ECO:0000313" key="3">
    <source>
        <dbReference type="Proteomes" id="UP000229749"/>
    </source>
</evidence>
<sequence length="295" mass="32973">MSNLISVGQIIDRSWEIYRRFFLIFINIAGWLLIPTFIGLIALALIPSGSAVITGQTLSTSQTIGAILLSINNFFLAPIIGIWVFITLIRTTSHLLEKQPINISKQMKESWNYFLPIIWVGILVTLLIVAALLFIAPGLILNIIGGIFFIDFLSIIGAILILIGAILAVIFGFRWLIHYAFAQYILLIENVRGKKSLTRSRELVAQKFWPFFIRLVIPKMIFFLIAIIAESAILYFADAGIKLLVGLNADLELRLTSMAAAFALSLITILINPLIITADLLLYQSLKEQNLKKDV</sequence>